<evidence type="ECO:0000256" key="1">
    <source>
        <dbReference type="ARBA" id="ARBA00005417"/>
    </source>
</evidence>
<sequence>MSTTTPLPQKPGLPLEVRALTKRFGGVRAVDDLSFTVPPGRVTGFLGPNGAGKTTTLRCLLGLVRPTSGEVLVGGRAYRDLDQPLRQVGAALEAASFHPGRSARDHLKFLAQAADIPVARVDEVLATVGLAEFSGRRVGNFSLGMRQRLGLAQALVGDPSVLILDEPANGLDPAGIAWLRGLLRALAAEGRTVLVSSHVLSEVQQTVDDVVVIADGRLVTQGPLVELERSQASVLVRTPERDRLAGSLREVRPQSTVSEDGADALHVSGWSTAEIGRLAHDQRLELHELANEPGDLERLFLELTQGVSR</sequence>
<dbReference type="CDD" id="cd03268">
    <property type="entry name" value="ABC_BcrA_bacitracin_resist"/>
    <property type="match status" value="1"/>
</dbReference>
<dbReference type="InterPro" id="IPR003439">
    <property type="entry name" value="ABC_transporter-like_ATP-bd"/>
</dbReference>
<dbReference type="Pfam" id="PF00005">
    <property type="entry name" value="ABC_tran"/>
    <property type="match status" value="1"/>
</dbReference>
<proteinExistence type="inferred from homology"/>
<keyword evidence="4 6" id="KW-0067">ATP-binding</keyword>
<evidence type="ECO:0000256" key="4">
    <source>
        <dbReference type="ARBA" id="ARBA00022840"/>
    </source>
</evidence>
<evidence type="ECO:0000256" key="2">
    <source>
        <dbReference type="ARBA" id="ARBA00022448"/>
    </source>
</evidence>
<accession>A0A6J4NNJ3</accession>
<dbReference type="PANTHER" id="PTHR43335:SF4">
    <property type="entry name" value="ABC TRANSPORTER, ATP-BINDING PROTEIN"/>
    <property type="match status" value="1"/>
</dbReference>
<evidence type="ECO:0000259" key="5">
    <source>
        <dbReference type="PROSITE" id="PS50893"/>
    </source>
</evidence>
<dbReference type="PANTHER" id="PTHR43335">
    <property type="entry name" value="ABC TRANSPORTER, ATP-BINDING PROTEIN"/>
    <property type="match status" value="1"/>
</dbReference>
<reference evidence="6" key="1">
    <citation type="submission" date="2020-02" db="EMBL/GenBank/DDBJ databases">
        <authorList>
            <person name="Meier V. D."/>
        </authorList>
    </citation>
    <scope>NUCLEOTIDE SEQUENCE</scope>
    <source>
        <strain evidence="6">AVDCRST_MAG47</strain>
    </source>
</reference>
<keyword evidence="2" id="KW-0813">Transport</keyword>
<dbReference type="InterPro" id="IPR027417">
    <property type="entry name" value="P-loop_NTPase"/>
</dbReference>
<dbReference type="EMBL" id="CADCUK010000184">
    <property type="protein sequence ID" value="CAA9391166.1"/>
    <property type="molecule type" value="Genomic_DNA"/>
</dbReference>
<dbReference type="InterPro" id="IPR017871">
    <property type="entry name" value="ABC_transporter-like_CS"/>
</dbReference>
<dbReference type="GO" id="GO:0005524">
    <property type="term" value="F:ATP binding"/>
    <property type="evidence" value="ECO:0007669"/>
    <property type="project" value="UniProtKB-KW"/>
</dbReference>
<organism evidence="6">
    <name type="scientific">uncultured Nocardioidaceae bacterium</name>
    <dbReference type="NCBI Taxonomy" id="253824"/>
    <lineage>
        <taxon>Bacteria</taxon>
        <taxon>Bacillati</taxon>
        <taxon>Actinomycetota</taxon>
        <taxon>Actinomycetes</taxon>
        <taxon>Propionibacteriales</taxon>
        <taxon>Nocardioidaceae</taxon>
        <taxon>environmental samples</taxon>
    </lineage>
</organism>
<name>A0A6J4NNJ3_9ACTN</name>
<dbReference type="GO" id="GO:0016887">
    <property type="term" value="F:ATP hydrolysis activity"/>
    <property type="evidence" value="ECO:0007669"/>
    <property type="project" value="InterPro"/>
</dbReference>
<comment type="similarity">
    <text evidence="1">Belongs to the ABC transporter superfamily.</text>
</comment>
<dbReference type="SMART" id="SM00382">
    <property type="entry name" value="AAA"/>
    <property type="match status" value="1"/>
</dbReference>
<dbReference type="PROSITE" id="PS50893">
    <property type="entry name" value="ABC_TRANSPORTER_2"/>
    <property type="match status" value="1"/>
</dbReference>
<dbReference type="AlphaFoldDB" id="A0A6J4NNJ3"/>
<dbReference type="InterPro" id="IPR003593">
    <property type="entry name" value="AAA+_ATPase"/>
</dbReference>
<feature type="domain" description="ABC transporter" evidence="5">
    <location>
        <begin position="15"/>
        <end position="240"/>
    </location>
</feature>
<protein>
    <submittedName>
        <fullName evidence="6">Efflux ABC transporter, ATP-binding protein</fullName>
    </submittedName>
</protein>
<dbReference type="SUPFAM" id="SSF52540">
    <property type="entry name" value="P-loop containing nucleoside triphosphate hydrolases"/>
    <property type="match status" value="1"/>
</dbReference>
<gene>
    <name evidence="6" type="ORF">AVDCRST_MAG47-2837</name>
</gene>
<keyword evidence="3" id="KW-0547">Nucleotide-binding</keyword>
<dbReference type="PROSITE" id="PS00211">
    <property type="entry name" value="ABC_TRANSPORTER_1"/>
    <property type="match status" value="1"/>
</dbReference>
<evidence type="ECO:0000256" key="3">
    <source>
        <dbReference type="ARBA" id="ARBA00022741"/>
    </source>
</evidence>
<dbReference type="Gene3D" id="3.40.50.300">
    <property type="entry name" value="P-loop containing nucleotide triphosphate hydrolases"/>
    <property type="match status" value="1"/>
</dbReference>
<evidence type="ECO:0000313" key="6">
    <source>
        <dbReference type="EMBL" id="CAA9391166.1"/>
    </source>
</evidence>